<dbReference type="SMART" id="SM00849">
    <property type="entry name" value="Lactamase_B"/>
    <property type="match status" value="1"/>
</dbReference>
<keyword evidence="4" id="KW-0862">Zinc</keyword>
<evidence type="ECO:0000313" key="8">
    <source>
        <dbReference type="Proteomes" id="UP000676169"/>
    </source>
</evidence>
<evidence type="ECO:0000256" key="2">
    <source>
        <dbReference type="ARBA" id="ARBA00022723"/>
    </source>
</evidence>
<evidence type="ECO:0000256" key="3">
    <source>
        <dbReference type="ARBA" id="ARBA00022801"/>
    </source>
</evidence>
<feature type="domain" description="Metallo-beta-lactamase" evidence="6">
    <location>
        <begin position="89"/>
        <end position="247"/>
    </location>
</feature>
<sequence>MLEDDFTYVVRKALKGLALSPGEAALRAGLVPAEVTALIDGRFSGSVARKLAPALGLDPAALEGHPGYAPKPQLLHTLRRLDIPFEDGQVNAWLLREDDVTLLFDTGFSPDSCARALDAVQAFEIDATFITHGHRDHTGGLPEIRKRSREIYGPAHDSLPGVKPLRPGDSIRTGALTIHAFDLAGHCAGALGYRIEGLTRPVCVVGDALFAGSIGGCTGPDTYATALNNLREGVMNLPDRTLLLPGHGPATTAGEERKGNPFLA</sequence>
<dbReference type="InterPro" id="IPR051453">
    <property type="entry name" value="MBL_Glyoxalase_II"/>
</dbReference>
<feature type="compositionally biased region" description="Basic and acidic residues" evidence="5">
    <location>
        <begin position="254"/>
        <end position="264"/>
    </location>
</feature>
<name>A0A975J317_9BACT</name>
<dbReference type="PANTHER" id="PTHR46233">
    <property type="entry name" value="HYDROXYACYLGLUTATHIONE HYDROLASE GLOC"/>
    <property type="match status" value="1"/>
</dbReference>
<dbReference type="PANTHER" id="PTHR46233:SF3">
    <property type="entry name" value="HYDROXYACYLGLUTATHIONE HYDROLASE GLOC"/>
    <property type="match status" value="1"/>
</dbReference>
<protein>
    <submittedName>
        <fullName evidence="7">MBL fold metallo-hydrolase</fullName>
    </submittedName>
</protein>
<evidence type="ECO:0000256" key="4">
    <source>
        <dbReference type="ARBA" id="ARBA00022833"/>
    </source>
</evidence>
<proteinExistence type="predicted"/>
<dbReference type="InterPro" id="IPR001279">
    <property type="entry name" value="Metallo-B-lactamas"/>
</dbReference>
<feature type="region of interest" description="Disordered" evidence="5">
    <location>
        <begin position="244"/>
        <end position="264"/>
    </location>
</feature>
<dbReference type="InterPro" id="IPR036866">
    <property type="entry name" value="RibonucZ/Hydroxyglut_hydro"/>
</dbReference>
<dbReference type="EMBL" id="CP073100">
    <property type="protein sequence ID" value="QUE53046.1"/>
    <property type="molecule type" value="Genomic_DNA"/>
</dbReference>
<dbReference type="Pfam" id="PF00753">
    <property type="entry name" value="Lactamase_B"/>
    <property type="match status" value="1"/>
</dbReference>
<dbReference type="Proteomes" id="UP000676169">
    <property type="component" value="Chromosome"/>
</dbReference>
<dbReference type="RefSeq" id="WP_211634390.1">
    <property type="nucleotide sequence ID" value="NZ_CP073100.1"/>
</dbReference>
<organism evidence="7 8">
    <name type="scientific">Luteolibacter ambystomatis</name>
    <dbReference type="NCBI Taxonomy" id="2824561"/>
    <lineage>
        <taxon>Bacteria</taxon>
        <taxon>Pseudomonadati</taxon>
        <taxon>Verrucomicrobiota</taxon>
        <taxon>Verrucomicrobiia</taxon>
        <taxon>Verrucomicrobiales</taxon>
        <taxon>Verrucomicrobiaceae</taxon>
        <taxon>Luteolibacter</taxon>
    </lineage>
</organism>
<keyword evidence="2" id="KW-0479">Metal-binding</keyword>
<keyword evidence="8" id="KW-1185">Reference proteome</keyword>
<dbReference type="AlphaFoldDB" id="A0A975J317"/>
<dbReference type="GO" id="GO:0046872">
    <property type="term" value="F:metal ion binding"/>
    <property type="evidence" value="ECO:0007669"/>
    <property type="project" value="UniProtKB-KW"/>
</dbReference>
<dbReference type="GO" id="GO:0016787">
    <property type="term" value="F:hydrolase activity"/>
    <property type="evidence" value="ECO:0007669"/>
    <property type="project" value="UniProtKB-KW"/>
</dbReference>
<dbReference type="SUPFAM" id="SSF56281">
    <property type="entry name" value="Metallo-hydrolase/oxidoreductase"/>
    <property type="match status" value="1"/>
</dbReference>
<reference evidence="7" key="1">
    <citation type="submission" date="2021-04" db="EMBL/GenBank/DDBJ databases">
        <title>Luteolibacter sp. 32A isolated from the skin of an Anderson's salamander (Ambystoma andersonii).</title>
        <authorList>
            <person name="Spergser J."/>
            <person name="Busse H.-J."/>
        </authorList>
    </citation>
    <scope>NUCLEOTIDE SEQUENCE</scope>
    <source>
        <strain evidence="7">32A</strain>
    </source>
</reference>
<dbReference type="KEGG" id="lamb:KBB96_09160"/>
<dbReference type="Gene3D" id="3.60.15.10">
    <property type="entry name" value="Ribonuclease Z/Hydroxyacylglutathione hydrolase-like"/>
    <property type="match status" value="2"/>
</dbReference>
<evidence type="ECO:0000256" key="1">
    <source>
        <dbReference type="ARBA" id="ARBA00001947"/>
    </source>
</evidence>
<keyword evidence="3" id="KW-0378">Hydrolase</keyword>
<evidence type="ECO:0000313" key="7">
    <source>
        <dbReference type="EMBL" id="QUE53046.1"/>
    </source>
</evidence>
<accession>A0A975J317</accession>
<gene>
    <name evidence="7" type="ORF">KBB96_09160</name>
</gene>
<evidence type="ECO:0000259" key="6">
    <source>
        <dbReference type="SMART" id="SM00849"/>
    </source>
</evidence>
<evidence type="ECO:0000256" key="5">
    <source>
        <dbReference type="SAM" id="MobiDB-lite"/>
    </source>
</evidence>
<comment type="cofactor">
    <cofactor evidence="1">
        <name>Zn(2+)</name>
        <dbReference type="ChEBI" id="CHEBI:29105"/>
    </cofactor>
</comment>